<sequence>MSDQTNNLALPYILPSQAQKHVTHNEALQRLDAIVQLTIAARSATPPPSPVEGACYLIDASSAGAWAGKSGLLALRQDGAWIFIQPRDGWQAWFRADARLRVLLAGQWQETGLPANGAMHTLGINATADTATRLAVSAAATLFNNAGNGHQIKVNKQALADTASLLFQTNWSGRAEMGIAGNDDFAIKVSPDGNGWQTGLQISSKGIVTTPNRPLVRAFLVAAAATPVNGTQTGFSQLGANQGGFALGDTLGGTLGNRLSVPASGNYLLTLNTSLLTSGGHSASLVANGTTVLATSGAAATTGAFRQSTTGMASLVAGDRLSLLHSGTAQFEFGSGKTEIVAYLL</sequence>
<gene>
    <name evidence="1" type="ORF">CPY51_14430</name>
</gene>
<dbReference type="Pfam" id="PF10983">
    <property type="entry name" value="DUF2793"/>
    <property type="match status" value="1"/>
</dbReference>
<dbReference type="EMBL" id="PCDP01000035">
    <property type="protein sequence ID" value="PZM14035.1"/>
    <property type="molecule type" value="Genomic_DNA"/>
</dbReference>
<dbReference type="OrthoDB" id="564699at2"/>
<proteinExistence type="predicted"/>
<evidence type="ECO:0000313" key="2">
    <source>
        <dbReference type="Proteomes" id="UP000248925"/>
    </source>
</evidence>
<reference evidence="1 2" key="1">
    <citation type="journal article" date="2018" name="Sci. Rep.">
        <title>Rhizobium tumorigenes sp. nov., a novel plant tumorigenic bacterium isolated from cane gall tumors on thornless blackberry.</title>
        <authorList>
            <person name="Kuzmanovi N."/>
            <person name="Smalla K."/>
            <person name="Gronow S."/>
            <person name="PuBawska J."/>
        </authorList>
    </citation>
    <scope>NUCLEOTIDE SEQUENCE [LARGE SCALE GENOMIC DNA]</scope>
    <source>
        <strain evidence="1 2">CCBAU 85046</strain>
    </source>
</reference>
<name>A0A2W4CUQ4_9HYPH</name>
<accession>A0A2W4CUQ4</accession>
<comment type="caution">
    <text evidence="1">The sequence shown here is derived from an EMBL/GenBank/DDBJ whole genome shotgun (WGS) entry which is preliminary data.</text>
</comment>
<protein>
    <submittedName>
        <fullName evidence="1">Uncharacterized protein</fullName>
    </submittedName>
</protein>
<evidence type="ECO:0000313" key="1">
    <source>
        <dbReference type="EMBL" id="PZM14035.1"/>
    </source>
</evidence>
<dbReference type="RefSeq" id="WP_111160886.1">
    <property type="nucleotide sequence ID" value="NZ_PCDP01000035.1"/>
</dbReference>
<dbReference type="Proteomes" id="UP000248925">
    <property type="component" value="Unassembled WGS sequence"/>
</dbReference>
<keyword evidence="2" id="KW-1185">Reference proteome</keyword>
<dbReference type="InterPro" id="IPR021251">
    <property type="entry name" value="DUF2793"/>
</dbReference>
<organism evidence="1 2">
    <name type="scientific">Rhizobium tubonense</name>
    <dbReference type="NCBI Taxonomy" id="484088"/>
    <lineage>
        <taxon>Bacteria</taxon>
        <taxon>Pseudomonadati</taxon>
        <taxon>Pseudomonadota</taxon>
        <taxon>Alphaproteobacteria</taxon>
        <taxon>Hyphomicrobiales</taxon>
        <taxon>Rhizobiaceae</taxon>
        <taxon>Rhizobium/Agrobacterium group</taxon>
        <taxon>Rhizobium</taxon>
    </lineage>
</organism>
<dbReference type="AlphaFoldDB" id="A0A2W4CUQ4"/>